<evidence type="ECO:0000313" key="1">
    <source>
        <dbReference type="EMBL" id="MDG5899968.1"/>
    </source>
</evidence>
<reference evidence="1" key="1">
    <citation type="journal article" date="2019" name="Int J Environ Res Public Health">
        <title>Characterization of Chromosome-Mediated BlaOXA-894 in Shewanella xiamenensis Isolated from Pig Wastewater.</title>
        <authorList>
            <person name="Zou H."/>
            <person name="Zhou Z."/>
            <person name="Xia H."/>
            <person name="Zhao Q."/>
            <person name="Li X."/>
        </authorList>
    </citation>
    <scope>NUCLEOTIDE SEQUENCE</scope>
    <source>
        <strain evidence="1">2015oxa</strain>
    </source>
</reference>
<reference evidence="1" key="2">
    <citation type="submission" date="2019-04" db="EMBL/GenBank/DDBJ databases">
        <authorList>
            <person name="Zou H."/>
        </authorList>
    </citation>
    <scope>NUCLEOTIDE SEQUENCE</scope>
    <source>
        <strain evidence="1">2015oxa</strain>
    </source>
</reference>
<dbReference type="AlphaFoldDB" id="A0AAW6QX59"/>
<dbReference type="RefSeq" id="WP_279255031.1">
    <property type="nucleotide sequence ID" value="NZ_SUNE01000004.1"/>
</dbReference>
<sequence length="175" mass="19892">MNSKVPSPSVSVYRVGVGFKKTAEMLFSENPQDFDWVYPFIANASFSIEIFLKSCLAEDEYNEFKFGVSDSPSELATGFMYIKSDVDDRDKTHDLADLFSKLSQERSKIIKKEYQKTSMAKKYPKIGGLLRDLNGLFEAARYGYSSPDLLPRNLSIIIDTAHFFEEVIPKLEGIE</sequence>
<comment type="caution">
    <text evidence="1">The sequence shown here is derived from an EMBL/GenBank/DDBJ whole genome shotgun (WGS) entry which is preliminary data.</text>
</comment>
<accession>A0AAW6QX59</accession>
<protein>
    <submittedName>
        <fullName evidence="1">Uncharacterized protein</fullName>
    </submittedName>
</protein>
<proteinExistence type="predicted"/>
<name>A0AAW6QX59_9GAMM</name>
<dbReference type="EMBL" id="SUNE01000004">
    <property type="protein sequence ID" value="MDG5899968.1"/>
    <property type="molecule type" value="Genomic_DNA"/>
</dbReference>
<organism evidence="1">
    <name type="scientific">Shewanella xiamenensis</name>
    <dbReference type="NCBI Taxonomy" id="332186"/>
    <lineage>
        <taxon>Bacteria</taxon>
        <taxon>Pseudomonadati</taxon>
        <taxon>Pseudomonadota</taxon>
        <taxon>Gammaproteobacteria</taxon>
        <taxon>Alteromonadales</taxon>
        <taxon>Shewanellaceae</taxon>
        <taxon>Shewanella</taxon>
    </lineage>
</organism>
<gene>
    <name evidence="1" type="ORF">E2650_08700</name>
</gene>
<dbReference type="Proteomes" id="UP001152518">
    <property type="component" value="Unassembled WGS sequence"/>
</dbReference>